<evidence type="ECO:0000256" key="12">
    <source>
        <dbReference type="SAM" id="MobiDB-lite"/>
    </source>
</evidence>
<evidence type="ECO:0000259" key="14">
    <source>
        <dbReference type="Pfam" id="PF14732"/>
    </source>
</evidence>
<keyword evidence="7" id="KW-0547">Nucleotide-binding</keyword>
<accession>A0A9E7H941</accession>
<dbReference type="InterPro" id="IPR045886">
    <property type="entry name" value="ThiF/MoeB/HesA"/>
</dbReference>
<evidence type="ECO:0000256" key="9">
    <source>
        <dbReference type="ARBA" id="ARBA00022833"/>
    </source>
</evidence>
<keyword evidence="9" id="KW-0862">Zinc</keyword>
<evidence type="ECO:0000259" key="13">
    <source>
        <dbReference type="Pfam" id="PF00899"/>
    </source>
</evidence>
<dbReference type="InterPro" id="IPR023318">
    <property type="entry name" value="Ub_act_enz_dom_a_sf"/>
</dbReference>
<dbReference type="PROSITE" id="PS00131">
    <property type="entry name" value="CARBOXYPEPT_SER_SER"/>
    <property type="match status" value="1"/>
</dbReference>
<dbReference type="AlphaFoldDB" id="A0A9E7H941"/>
<dbReference type="InterPro" id="IPR001563">
    <property type="entry name" value="Peptidase_S10"/>
</dbReference>
<sequence length="891" mass="98896">MEAVSPSTAVPDALSSVTSLRQSAVTVAPSLFFSGLTGVSEHRFISSYSLQSIMVSLHVCSAGVFVAGPGRRRLLVLEHDVGLPQERRREDSGGRVRVPAELDGEVPEFKGRESSIAGESYAGHYVPQLASTILRLKNRSAAAAAAINLKGINRDKLTRDSMGSKPFTSLVSSLFYLFPWKSSRRIVFASSFSPPLRHSSRPYFQSSNLLLFAPPFVSAARFLLLWVRIRRRRRSRAFGVQRVSEDKEAIFTWLQRAKVLMVGAGGIGCELLKTLALSGFQDVHIIDMDTIEVSNLNRQFLFRQSHVGQSKAKVARDAVLKFMPQINITPYHANVKDPGFNVDFFKQFNVVLNGLDNLDARRHVNRLCLAAEVPLIESGTTGFLGQVTVHIKGRTECYECQPKPTPKTYPVCTITSTPSKFVHCIVWAKDLLFAKLFGDKNQENDLFVSAGDGSDSVKPTDIFERGSDEDLEQYGRKIYDHVFGYNIEVALANEETWKSRRRPNPIFLKDVLPERLILQNGNLEKNFLTEDLPLSAMSSVGLSNPQDVWSLADNSRIFLEALRLFFGRREKEIGNLTFDKDDQLAVEFVTSAANIRASSFGISLHSLFDAKGIAGNIVHAVATTNAIIAGLIVIEAIKVLQADFQNCRMTYCLEHPARKMLLMPVEPFEANKSCYVCSETPLLLEVNTRTSTLRDFVDKIVKNKLGMSFPLIMQGATLIFEVGDDLEEDVAANYALNLDKVLVELPAPVTSGTMLTVEDLQQELSCHINVKHREEFDEDKEPDKMVLLGWTAPEKKSQVVSNGNSTSAAVSAATEATMKSEEAKVNAEISGTKRKLSEILEATENQEASQIFSGPDADNFKNPQELEDGDDDLVVLDNYPETSKKQRLRQV</sequence>
<evidence type="ECO:0000256" key="11">
    <source>
        <dbReference type="ARBA" id="ARBA00023242"/>
    </source>
</evidence>
<dbReference type="GO" id="GO:0031510">
    <property type="term" value="C:SUMO activating enzyme complex"/>
    <property type="evidence" value="ECO:0007669"/>
    <property type="project" value="TreeGrafter"/>
</dbReference>
<proteinExistence type="inferred from homology"/>
<keyword evidence="10" id="KW-0067">ATP-binding</keyword>
<dbReference type="Gene3D" id="3.40.50.1820">
    <property type="entry name" value="alpha/beta hydrolase"/>
    <property type="match status" value="1"/>
</dbReference>
<organism evidence="15 16">
    <name type="scientific">Musa troglodytarum</name>
    <name type="common">fe'i banana</name>
    <dbReference type="NCBI Taxonomy" id="320322"/>
    <lineage>
        <taxon>Eukaryota</taxon>
        <taxon>Viridiplantae</taxon>
        <taxon>Streptophyta</taxon>
        <taxon>Embryophyta</taxon>
        <taxon>Tracheophyta</taxon>
        <taxon>Spermatophyta</taxon>
        <taxon>Magnoliopsida</taxon>
        <taxon>Liliopsida</taxon>
        <taxon>Zingiberales</taxon>
        <taxon>Musaceae</taxon>
        <taxon>Musa</taxon>
    </lineage>
</organism>
<comment type="pathway">
    <text evidence="2">Protein modification; protein sumoylation.</text>
</comment>
<dbReference type="GO" id="GO:0005737">
    <property type="term" value="C:cytoplasm"/>
    <property type="evidence" value="ECO:0007669"/>
    <property type="project" value="TreeGrafter"/>
</dbReference>
<gene>
    <name evidence="15" type="ORF">MUK42_18748</name>
</gene>
<evidence type="ECO:0000256" key="6">
    <source>
        <dbReference type="ARBA" id="ARBA00022723"/>
    </source>
</evidence>
<dbReference type="FunFam" id="3.40.50.720:FF:000864">
    <property type="entry name" value="SUMO-activating enzyme subunit"/>
    <property type="match status" value="1"/>
</dbReference>
<evidence type="ECO:0000256" key="5">
    <source>
        <dbReference type="ARBA" id="ARBA00022679"/>
    </source>
</evidence>
<dbReference type="PANTHER" id="PTHR10953:SF5">
    <property type="entry name" value="SUMO-ACTIVATING ENZYME SUBUNIT 2"/>
    <property type="match status" value="1"/>
</dbReference>
<dbReference type="Pfam" id="PF00450">
    <property type="entry name" value="Peptidase_S10"/>
    <property type="match status" value="1"/>
</dbReference>
<evidence type="ECO:0000256" key="2">
    <source>
        <dbReference type="ARBA" id="ARBA00004718"/>
    </source>
</evidence>
<keyword evidence="5" id="KW-0808">Transferase</keyword>
<evidence type="ECO:0000256" key="7">
    <source>
        <dbReference type="ARBA" id="ARBA00022741"/>
    </source>
</evidence>
<dbReference type="OrthoDB" id="10255449at2759"/>
<dbReference type="GO" id="GO:0005524">
    <property type="term" value="F:ATP binding"/>
    <property type="evidence" value="ECO:0007669"/>
    <property type="project" value="UniProtKB-KW"/>
</dbReference>
<dbReference type="GO" id="GO:0046872">
    <property type="term" value="F:metal ion binding"/>
    <property type="evidence" value="ECO:0007669"/>
    <property type="project" value="UniProtKB-KW"/>
</dbReference>
<evidence type="ECO:0000256" key="1">
    <source>
        <dbReference type="ARBA" id="ARBA00004123"/>
    </source>
</evidence>
<comment type="similarity">
    <text evidence="3">Belongs to the ubiquitin-activating E1 family.</text>
</comment>
<dbReference type="InterPro" id="IPR000594">
    <property type="entry name" value="ThiF_NAD_FAD-bd"/>
</dbReference>
<reference evidence="15" key="1">
    <citation type="submission" date="2022-05" db="EMBL/GenBank/DDBJ databases">
        <title>The Musa troglodytarum L. genome provides insights into the mechanism of non-climacteric behaviour and enrichment of carotenoids.</title>
        <authorList>
            <person name="Wang J."/>
        </authorList>
    </citation>
    <scope>NUCLEOTIDE SEQUENCE</scope>
    <source>
        <tissue evidence="15">Leaf</tissue>
    </source>
</reference>
<dbReference type="Proteomes" id="UP001055439">
    <property type="component" value="Chromosome 8"/>
</dbReference>
<dbReference type="GO" id="GO:0016925">
    <property type="term" value="P:protein sumoylation"/>
    <property type="evidence" value="ECO:0007669"/>
    <property type="project" value="TreeGrafter"/>
</dbReference>
<dbReference type="SUPFAM" id="SSF69572">
    <property type="entry name" value="Activating enzymes of the ubiquitin-like proteins"/>
    <property type="match status" value="1"/>
</dbReference>
<feature type="domain" description="THIF-type NAD/FAD binding fold" evidence="13">
    <location>
        <begin position="253"/>
        <end position="674"/>
    </location>
</feature>
<dbReference type="InterPro" id="IPR029058">
    <property type="entry name" value="AB_hydrolase_fold"/>
</dbReference>
<keyword evidence="8" id="KW-0833">Ubl conjugation pathway</keyword>
<feature type="compositionally biased region" description="Acidic residues" evidence="12">
    <location>
        <begin position="865"/>
        <end position="874"/>
    </location>
</feature>
<evidence type="ECO:0000256" key="4">
    <source>
        <dbReference type="ARBA" id="ARBA00009431"/>
    </source>
</evidence>
<dbReference type="InterPro" id="IPR042449">
    <property type="entry name" value="Ub-E1_IAD_1"/>
</dbReference>
<protein>
    <submittedName>
        <fullName evidence="15">SUMO-activating enzyme subunit</fullName>
    </submittedName>
</protein>
<dbReference type="GO" id="GO:0016740">
    <property type="term" value="F:transferase activity"/>
    <property type="evidence" value="ECO:0007669"/>
    <property type="project" value="UniProtKB-KW"/>
</dbReference>
<dbReference type="FunFam" id="3.10.290.20:FF:000004">
    <property type="entry name" value="SUMO-activating enzyme subunit"/>
    <property type="match status" value="1"/>
</dbReference>
<dbReference type="Gene3D" id="1.10.10.520">
    <property type="entry name" value="Ubiquitin activating enzymes (Uba3). Chain: B, domain 2"/>
    <property type="match status" value="1"/>
</dbReference>
<evidence type="ECO:0000256" key="3">
    <source>
        <dbReference type="ARBA" id="ARBA00005673"/>
    </source>
</evidence>
<dbReference type="Gene3D" id="3.50.50.80">
    <property type="entry name" value="Ubiquitin-activating enzyme E1, inactive adenylation domain, subdomain 1"/>
    <property type="match status" value="1"/>
</dbReference>
<dbReference type="GO" id="GO:0004185">
    <property type="term" value="F:serine-type carboxypeptidase activity"/>
    <property type="evidence" value="ECO:0007669"/>
    <property type="project" value="InterPro"/>
</dbReference>
<keyword evidence="16" id="KW-1185">Reference proteome</keyword>
<dbReference type="GO" id="GO:0006508">
    <property type="term" value="P:proteolysis"/>
    <property type="evidence" value="ECO:0007669"/>
    <property type="project" value="InterPro"/>
</dbReference>
<dbReference type="Pfam" id="PF14732">
    <property type="entry name" value="UAE_UbL"/>
    <property type="match status" value="1"/>
</dbReference>
<dbReference type="InterPro" id="IPR028077">
    <property type="entry name" value="UAE_UbL_dom"/>
</dbReference>
<evidence type="ECO:0000313" key="16">
    <source>
        <dbReference type="Proteomes" id="UP001055439"/>
    </source>
</evidence>
<comment type="similarity">
    <text evidence="4">Belongs to the peptidase S10 family.</text>
</comment>
<dbReference type="PANTHER" id="PTHR10953">
    <property type="entry name" value="UBIQUITIN-ACTIVATING ENZYME E1"/>
    <property type="match status" value="1"/>
</dbReference>
<evidence type="ECO:0000256" key="10">
    <source>
        <dbReference type="ARBA" id="ARBA00022840"/>
    </source>
</evidence>
<dbReference type="FunFam" id="3.50.50.80:FF:000002">
    <property type="entry name" value="SUMO-activating enzyme subunit 2"/>
    <property type="match status" value="1"/>
</dbReference>
<keyword evidence="11" id="KW-0539">Nucleus</keyword>
<dbReference type="FunFam" id="1.10.10.520:FF:000004">
    <property type="entry name" value="SUMO-activating enzyme subunit"/>
    <property type="match status" value="1"/>
</dbReference>
<dbReference type="InterPro" id="IPR035985">
    <property type="entry name" value="Ubiquitin-activating_enz"/>
</dbReference>
<dbReference type="EMBL" id="CP097510">
    <property type="protein sequence ID" value="URE25907.1"/>
    <property type="molecule type" value="Genomic_DNA"/>
</dbReference>
<dbReference type="Gene3D" id="3.10.290.20">
    <property type="entry name" value="Ubiquitin-like 2 activating enzyme e1b. Chain: B, domain 3"/>
    <property type="match status" value="1"/>
</dbReference>
<dbReference type="SUPFAM" id="SSF53474">
    <property type="entry name" value="alpha/beta-Hydrolases"/>
    <property type="match status" value="1"/>
</dbReference>
<name>A0A9E7H941_9LILI</name>
<dbReference type="FunFam" id="3.40.50.720:FF:000618">
    <property type="entry name" value="SUMO-activating enzyme subunit 2"/>
    <property type="match status" value="1"/>
</dbReference>
<dbReference type="GO" id="GO:0019948">
    <property type="term" value="F:SUMO activating enzyme activity"/>
    <property type="evidence" value="ECO:0007669"/>
    <property type="project" value="TreeGrafter"/>
</dbReference>
<dbReference type="InterPro" id="IPR018202">
    <property type="entry name" value="Ser_caboxypep_ser_AS"/>
</dbReference>
<evidence type="ECO:0000313" key="15">
    <source>
        <dbReference type="EMBL" id="URE25907.1"/>
    </source>
</evidence>
<comment type="subcellular location">
    <subcellularLocation>
        <location evidence="1">Nucleus</location>
    </subcellularLocation>
</comment>
<evidence type="ECO:0000256" key="8">
    <source>
        <dbReference type="ARBA" id="ARBA00022786"/>
    </source>
</evidence>
<feature type="region of interest" description="Disordered" evidence="12">
    <location>
        <begin position="845"/>
        <end position="891"/>
    </location>
</feature>
<dbReference type="Pfam" id="PF00899">
    <property type="entry name" value="ThiF"/>
    <property type="match status" value="1"/>
</dbReference>
<keyword evidence="6" id="KW-0479">Metal-binding</keyword>
<dbReference type="CDD" id="cd01489">
    <property type="entry name" value="Uba2_SUMO"/>
    <property type="match status" value="1"/>
</dbReference>
<feature type="domain" description="Ubiquitin/SUMO-activating enzyme ubiquitin-like" evidence="14">
    <location>
        <begin position="684"/>
        <end position="776"/>
    </location>
</feature>